<dbReference type="SUPFAM" id="SSF144232">
    <property type="entry name" value="HIT/MYND zinc finger-like"/>
    <property type="match status" value="1"/>
</dbReference>
<organism evidence="6 7">
    <name type="scientific">Drechslerella stenobrocha 248</name>
    <dbReference type="NCBI Taxonomy" id="1043628"/>
    <lineage>
        <taxon>Eukaryota</taxon>
        <taxon>Fungi</taxon>
        <taxon>Dikarya</taxon>
        <taxon>Ascomycota</taxon>
        <taxon>Pezizomycotina</taxon>
        <taxon>Orbiliomycetes</taxon>
        <taxon>Orbiliales</taxon>
        <taxon>Orbiliaceae</taxon>
        <taxon>Drechslerella</taxon>
    </lineage>
</organism>
<dbReference type="GO" id="GO:0000981">
    <property type="term" value="F:DNA-binding transcription factor activity, RNA polymerase II-specific"/>
    <property type="evidence" value="ECO:0007669"/>
    <property type="project" value="TreeGrafter"/>
</dbReference>
<evidence type="ECO:0000256" key="2">
    <source>
        <dbReference type="ARBA" id="ARBA00022771"/>
    </source>
</evidence>
<feature type="domain" description="MYND-type" evidence="5">
    <location>
        <begin position="1223"/>
        <end position="1264"/>
    </location>
</feature>
<name>W7I2M4_9PEZI</name>
<accession>W7I2M4</accession>
<dbReference type="PANTHER" id="PTHR10237">
    <property type="entry name" value="DEFORMED EPIDERMAL AUTOREGULATORY FACTOR 1 HOMOLOG SUPPRESSIN"/>
    <property type="match status" value="1"/>
</dbReference>
<gene>
    <name evidence="6" type="ORF">DRE_04144</name>
</gene>
<protein>
    <recommendedName>
        <fullName evidence="5">MYND-type domain-containing protein</fullName>
    </recommendedName>
</protein>
<dbReference type="PROSITE" id="PS01360">
    <property type="entry name" value="ZF_MYND_1"/>
    <property type="match status" value="1"/>
</dbReference>
<dbReference type="Pfam" id="PF14737">
    <property type="entry name" value="DUF4470"/>
    <property type="match status" value="1"/>
</dbReference>
<evidence type="ECO:0000256" key="4">
    <source>
        <dbReference type="PROSITE-ProRule" id="PRU00134"/>
    </source>
</evidence>
<proteinExistence type="predicted"/>
<sequence length="1270" mass="141386">MLHPSMLDAEGFFYPIGNTPAINLVSHLPPETDADVLLLGCGDVRHVLFTLFTESAPNAPTTGTNPARNYHFTACDIDGGVISRNILLLSLILTEDTIDTLWSIYYDVFVPDRVSNILKCRVDELLGYAKDLESWSNSPFGACLTIGSIRTLTIVKKFWSSWAGILGNKKREDQLSKTFKNGLRSIRQRKHGSGDNLSTARAAGPLVLYVTLASSAHFRHYWETGTSGKPSETTLRPNPTFGFSKFGSEFRLHYGTDPLAGFHLSTAFFPLNSEGTSRSASGLLGSLIKSRDFTPLISAAKQEFGIWIESFRAVHQANKCVLCFFVDDALELCASLDLHTKSSAHLTDIQALSASDALSKGYLYNHPKDWNVIDTSNLIDHVGIYNLILSTIPLLRQDYISYLQTETLLSHDFDPRHGEGALEKALGVDPQSLFLLLGIAPIDYLSGSTGATQIADSIITLSQEISHGRAAQIHGRLTWKHIAPFQQTGTNTLEIPRLPRFKFTYDANSMVSLLTSIYKRIFEGEDRYRMMRLLSTNPEALATQGLPHHTRATFTLVLQTIQRVTSSEVHWDALLETVIPTVTFRSGSTIASCLLQEQDSLNHLARIHTSEHLREDPIRAAKDIGRGIAVCNPLPTGPINKPTTCVTLSVPIAAFRKLLDRPLEEIGNPPLCLTLACGPLLNHFGSLRRSFGRLNPQGKSATPGLSVQNGSPIFQQDLAGWYGNECVLFSCIVPTWFLLLQDCIVSLNVVSTLQTSGIIDILGFNMELFRASLLETKKVRLSTHFPLAQPFGAAADMQSTNHGTWDGNITSDWLEDVKRFYKLEPVAYEEDTATPIDTCPNNLKLTFSPNSSAAVRRMIYRWDVSKEAKLMALLQNKAPVSTKRYSPSKFEISLGTESHETQFPYAVGDATKLSVARKSGYIELDAPLPSDYDASLYCRFPIGMSQKPPHIVISWNFHRINLDRSPPIPIDSRQNQLKHYEWINTTLTFSFTAEERRERDMLLSLGDGYSGNLLIDMKESIHTIVMRYAGLQSDRSWAFCLNNPKQGGGYMFVFVQNLRLDLSGQSIVADCALLPLELRTIENFGPLIANLQGKTKICQVKTSDSETQAWHHFGVSLVERCRNWSHQAKCEYSRNRRVPLSAPDYKMGISPICSCGKGLFPKSFYENTTLKPFLPHATRAVLGPLFPSPYIKKAQFFDNFLSERIRDIKVSKKQLGEAPKGACVTCQKSGSSDQGLLKCGRCKKREYCSKECQKIDWKTHKLACAPKPNS</sequence>
<dbReference type="Proteomes" id="UP000024837">
    <property type="component" value="Unassembled WGS sequence"/>
</dbReference>
<keyword evidence="1" id="KW-0479">Metal-binding</keyword>
<evidence type="ECO:0000256" key="3">
    <source>
        <dbReference type="ARBA" id="ARBA00022833"/>
    </source>
</evidence>
<reference evidence="6 7" key="1">
    <citation type="submission" date="2013-05" db="EMBL/GenBank/DDBJ databases">
        <title>Drechslerella stenobrocha genome reveals carnivorous origination and mechanical trapping mechanism of predatory fungi.</title>
        <authorList>
            <person name="Liu X."/>
            <person name="Zhang W."/>
            <person name="Liu K."/>
        </authorList>
    </citation>
    <scope>NUCLEOTIDE SEQUENCE [LARGE SCALE GENOMIC DNA]</scope>
    <source>
        <strain evidence="6 7">248</strain>
    </source>
</reference>
<dbReference type="Gene3D" id="6.10.140.2220">
    <property type="match status" value="1"/>
</dbReference>
<keyword evidence="3" id="KW-0862">Zinc</keyword>
<evidence type="ECO:0000259" key="5">
    <source>
        <dbReference type="PROSITE" id="PS50865"/>
    </source>
</evidence>
<dbReference type="Pfam" id="PF01753">
    <property type="entry name" value="zf-MYND"/>
    <property type="match status" value="1"/>
</dbReference>
<dbReference type="InterPro" id="IPR024119">
    <property type="entry name" value="TF_DEAF-1"/>
</dbReference>
<evidence type="ECO:0000313" key="6">
    <source>
        <dbReference type="EMBL" id="EWC46657.1"/>
    </source>
</evidence>
<dbReference type="PANTHER" id="PTHR10237:SF14">
    <property type="entry name" value="MYND-TYPE DOMAIN-CONTAINING PROTEIN"/>
    <property type="match status" value="1"/>
</dbReference>
<dbReference type="GO" id="GO:0008270">
    <property type="term" value="F:zinc ion binding"/>
    <property type="evidence" value="ECO:0007669"/>
    <property type="project" value="UniProtKB-KW"/>
</dbReference>
<evidence type="ECO:0000256" key="1">
    <source>
        <dbReference type="ARBA" id="ARBA00022723"/>
    </source>
</evidence>
<evidence type="ECO:0000313" key="7">
    <source>
        <dbReference type="Proteomes" id="UP000024837"/>
    </source>
</evidence>
<dbReference type="GO" id="GO:0005634">
    <property type="term" value="C:nucleus"/>
    <property type="evidence" value="ECO:0007669"/>
    <property type="project" value="TreeGrafter"/>
</dbReference>
<keyword evidence="7" id="KW-1185">Reference proteome</keyword>
<dbReference type="OrthoDB" id="432970at2759"/>
<keyword evidence="2 4" id="KW-0863">Zinc-finger</keyword>
<dbReference type="HOGENOM" id="CLU_007974_0_1_1"/>
<dbReference type="InterPro" id="IPR027974">
    <property type="entry name" value="DUF4470"/>
</dbReference>
<dbReference type="PROSITE" id="PS50865">
    <property type="entry name" value="ZF_MYND_2"/>
    <property type="match status" value="1"/>
</dbReference>
<dbReference type="EMBL" id="KI966416">
    <property type="protein sequence ID" value="EWC46657.1"/>
    <property type="molecule type" value="Genomic_DNA"/>
</dbReference>
<dbReference type="InterPro" id="IPR002893">
    <property type="entry name" value="Znf_MYND"/>
</dbReference>
<dbReference type="AlphaFoldDB" id="W7I2M4"/>